<comment type="caution">
    <text evidence="4">The sequence shown here is derived from an EMBL/GenBank/DDBJ whole genome shotgun (WGS) entry which is preliminary data.</text>
</comment>
<comment type="similarity">
    <text evidence="1">Belongs to the glycosyltransferase 2 family.</text>
</comment>
<dbReference type="SUPFAM" id="SSF53448">
    <property type="entry name" value="Nucleotide-diphospho-sugar transferases"/>
    <property type="match status" value="1"/>
</dbReference>
<evidence type="ECO:0000313" key="4">
    <source>
        <dbReference type="EMBL" id="MBT0962761.1"/>
    </source>
</evidence>
<keyword evidence="3" id="KW-0808">Transferase</keyword>
<name>A0A944DCW4_DENI1</name>
<accession>A0A944DCW4</accession>
<keyword evidence="5" id="KW-1185">Reference proteome</keyword>
<dbReference type="CDD" id="cd04186">
    <property type="entry name" value="GT_2_like_c"/>
    <property type="match status" value="1"/>
</dbReference>
<reference evidence="5" key="1">
    <citation type="journal article" date="2022" name="ISME J.">
        <title>Genetic and phylogenetic analysis of dissimilatory iodate-reducing bacteria identifies potential niches across the world's oceans.</title>
        <authorList>
            <person name="Reyes-Umana V."/>
            <person name="Henning Z."/>
            <person name="Lee K."/>
            <person name="Barnum T.P."/>
            <person name="Coates J.D."/>
        </authorList>
    </citation>
    <scope>NUCLEOTIDE SEQUENCE [LARGE SCALE GENOMIC DNA]</scope>
    <source>
        <strain evidence="5">IR12</strain>
    </source>
</reference>
<dbReference type="Pfam" id="PF13641">
    <property type="entry name" value="Glyco_tranf_2_3"/>
    <property type="match status" value="1"/>
</dbReference>
<dbReference type="InterPro" id="IPR029044">
    <property type="entry name" value="Nucleotide-diphossugar_trans"/>
</dbReference>
<dbReference type="PANTHER" id="PTHR43179">
    <property type="entry name" value="RHAMNOSYLTRANSFERASE WBBL"/>
    <property type="match status" value="1"/>
</dbReference>
<dbReference type="Proteomes" id="UP000694660">
    <property type="component" value="Unassembled WGS sequence"/>
</dbReference>
<proteinExistence type="inferred from homology"/>
<dbReference type="Gene3D" id="3.90.550.10">
    <property type="entry name" value="Spore Coat Polysaccharide Biosynthesis Protein SpsA, Chain A"/>
    <property type="match status" value="1"/>
</dbReference>
<sequence>MVCKIILVNWKRAADTCACLASLERLANEDWYAVVCDNGSPDDSVDRLRAFLSERYSERVRSVAATDGSRIFDYYSVCRGELSAIRVTFVAAVANLGFAGGNNLAYRHARSDVDTDFVWFLNNDTEVAPDSLLRLVERVTQDPMVGICGSTLVYAHDRRTVQAQGGAVYVPMTGAVREIGNGTLWPRVVDRESVEREMRYVSGASMLVTRSFLDRVGLMSEDYFLYYEEIDWAERGRRCGFRLGYAPESVVYHKEGAVLGSGTSARRSALAEYYALRNRLVVTRKFFRWALPTVYLFSLLQVVRRVAQGQWSRAWMMLSVLIGLRRSAPG</sequence>
<dbReference type="EMBL" id="JAEKFT010000020">
    <property type="protein sequence ID" value="MBT0962761.1"/>
    <property type="molecule type" value="Genomic_DNA"/>
</dbReference>
<dbReference type="PANTHER" id="PTHR43179:SF12">
    <property type="entry name" value="GALACTOFURANOSYLTRANSFERASE GLFT2"/>
    <property type="match status" value="1"/>
</dbReference>
<dbReference type="AlphaFoldDB" id="A0A944DCW4"/>
<gene>
    <name evidence="4" type="ORF">I8J34_16390</name>
</gene>
<evidence type="ECO:0000313" key="5">
    <source>
        <dbReference type="Proteomes" id="UP000694660"/>
    </source>
</evidence>
<dbReference type="GO" id="GO:0016757">
    <property type="term" value="F:glycosyltransferase activity"/>
    <property type="evidence" value="ECO:0007669"/>
    <property type="project" value="UniProtKB-KW"/>
</dbReference>
<evidence type="ECO:0000256" key="3">
    <source>
        <dbReference type="ARBA" id="ARBA00022679"/>
    </source>
</evidence>
<organism evidence="4 5">
    <name type="scientific">Denitromonas iodatirespirans</name>
    <dbReference type="NCBI Taxonomy" id="2795389"/>
    <lineage>
        <taxon>Bacteria</taxon>
        <taxon>Pseudomonadati</taxon>
        <taxon>Pseudomonadota</taxon>
        <taxon>Betaproteobacteria</taxon>
        <taxon>Rhodocyclales</taxon>
        <taxon>Zoogloeaceae</taxon>
        <taxon>Denitromonas</taxon>
    </lineage>
</organism>
<protein>
    <submittedName>
        <fullName evidence="4">Glycosyltransferase family 2 protein</fullName>
    </submittedName>
</protein>
<keyword evidence="2" id="KW-0328">Glycosyltransferase</keyword>
<evidence type="ECO:0000256" key="2">
    <source>
        <dbReference type="ARBA" id="ARBA00022676"/>
    </source>
</evidence>
<evidence type="ECO:0000256" key="1">
    <source>
        <dbReference type="ARBA" id="ARBA00006739"/>
    </source>
</evidence>